<reference evidence="1 2" key="1">
    <citation type="submission" date="2023-10" db="EMBL/GenBank/DDBJ databases">
        <authorList>
            <person name="Maclean D."/>
            <person name="Macfadyen A."/>
        </authorList>
    </citation>
    <scope>NUCLEOTIDE SEQUENCE [LARGE SCALE GENOMIC DNA]</scope>
</reference>
<name>A0AAV1HRW4_9CHLO</name>
<proteinExistence type="predicted"/>
<dbReference type="Proteomes" id="UP001314263">
    <property type="component" value="Unassembled WGS sequence"/>
</dbReference>
<evidence type="ECO:0000313" key="1">
    <source>
        <dbReference type="EMBL" id="CAK0732412.1"/>
    </source>
</evidence>
<keyword evidence="2" id="KW-1185">Reference proteome</keyword>
<gene>
    <name evidence="1" type="ORF">CVIRNUC_000128</name>
</gene>
<evidence type="ECO:0000313" key="2">
    <source>
        <dbReference type="Proteomes" id="UP001314263"/>
    </source>
</evidence>
<dbReference type="AlphaFoldDB" id="A0AAV1HRW4"/>
<organism evidence="1 2">
    <name type="scientific">Coccomyxa viridis</name>
    <dbReference type="NCBI Taxonomy" id="1274662"/>
    <lineage>
        <taxon>Eukaryota</taxon>
        <taxon>Viridiplantae</taxon>
        <taxon>Chlorophyta</taxon>
        <taxon>core chlorophytes</taxon>
        <taxon>Trebouxiophyceae</taxon>
        <taxon>Trebouxiophyceae incertae sedis</taxon>
        <taxon>Coccomyxaceae</taxon>
        <taxon>Coccomyxa</taxon>
    </lineage>
</organism>
<sequence length="69" mass="7017">MGHNEGGKAALSRFTVELPPGLLEKTIGRHGSASRGAERGTIEPIAKKACLPCQVHAGAAELGGMGLLP</sequence>
<comment type="caution">
    <text evidence="1">The sequence shown here is derived from an EMBL/GenBank/DDBJ whole genome shotgun (WGS) entry which is preliminary data.</text>
</comment>
<protein>
    <submittedName>
        <fullName evidence="1">Uncharacterized protein</fullName>
    </submittedName>
</protein>
<accession>A0AAV1HRW4</accession>
<dbReference type="EMBL" id="CAUYUE010000001">
    <property type="protein sequence ID" value="CAK0732412.1"/>
    <property type="molecule type" value="Genomic_DNA"/>
</dbReference>